<accession>A0A0C9YQQ7</accession>
<protein>
    <submittedName>
        <fullName evidence="1">Uncharacterized protein</fullName>
    </submittedName>
</protein>
<reference evidence="1 2" key="1">
    <citation type="submission" date="2014-04" db="EMBL/GenBank/DDBJ databases">
        <authorList>
            <consortium name="DOE Joint Genome Institute"/>
            <person name="Kuo A."/>
            <person name="Kohler A."/>
            <person name="Costa M.D."/>
            <person name="Nagy L.G."/>
            <person name="Floudas D."/>
            <person name="Copeland A."/>
            <person name="Barry K.W."/>
            <person name="Cichocki N."/>
            <person name="Veneault-Fourrey C."/>
            <person name="LaButti K."/>
            <person name="Lindquist E.A."/>
            <person name="Lipzen A."/>
            <person name="Lundell T."/>
            <person name="Morin E."/>
            <person name="Murat C."/>
            <person name="Sun H."/>
            <person name="Tunlid A."/>
            <person name="Henrissat B."/>
            <person name="Grigoriev I.V."/>
            <person name="Hibbett D.S."/>
            <person name="Martin F."/>
            <person name="Nordberg H.P."/>
            <person name="Cantor M.N."/>
            <person name="Hua S.X."/>
        </authorList>
    </citation>
    <scope>NUCLEOTIDE SEQUENCE [LARGE SCALE GENOMIC DNA]</scope>
    <source>
        <strain evidence="1 2">441</strain>
    </source>
</reference>
<proteinExistence type="predicted"/>
<dbReference type="Proteomes" id="UP000054018">
    <property type="component" value="Unassembled WGS sequence"/>
</dbReference>
<name>A0A0C9YQQ7_9AGAM</name>
<reference evidence="2" key="2">
    <citation type="submission" date="2015-01" db="EMBL/GenBank/DDBJ databases">
        <title>Evolutionary Origins and Diversification of the Mycorrhizal Mutualists.</title>
        <authorList>
            <consortium name="DOE Joint Genome Institute"/>
            <consortium name="Mycorrhizal Genomics Consortium"/>
            <person name="Kohler A."/>
            <person name="Kuo A."/>
            <person name="Nagy L.G."/>
            <person name="Floudas D."/>
            <person name="Copeland A."/>
            <person name="Barry K.W."/>
            <person name="Cichocki N."/>
            <person name="Veneault-Fourrey C."/>
            <person name="LaButti K."/>
            <person name="Lindquist E.A."/>
            <person name="Lipzen A."/>
            <person name="Lundell T."/>
            <person name="Morin E."/>
            <person name="Murat C."/>
            <person name="Riley R."/>
            <person name="Ohm R."/>
            <person name="Sun H."/>
            <person name="Tunlid A."/>
            <person name="Henrissat B."/>
            <person name="Grigoriev I.V."/>
            <person name="Hibbett D.S."/>
            <person name="Martin F."/>
        </authorList>
    </citation>
    <scope>NUCLEOTIDE SEQUENCE [LARGE SCALE GENOMIC DNA]</scope>
    <source>
        <strain evidence="2">441</strain>
    </source>
</reference>
<organism evidence="1 2">
    <name type="scientific">Pisolithus microcarpus 441</name>
    <dbReference type="NCBI Taxonomy" id="765257"/>
    <lineage>
        <taxon>Eukaryota</taxon>
        <taxon>Fungi</taxon>
        <taxon>Dikarya</taxon>
        <taxon>Basidiomycota</taxon>
        <taxon>Agaricomycotina</taxon>
        <taxon>Agaricomycetes</taxon>
        <taxon>Agaricomycetidae</taxon>
        <taxon>Boletales</taxon>
        <taxon>Sclerodermatineae</taxon>
        <taxon>Pisolithaceae</taxon>
        <taxon>Pisolithus</taxon>
    </lineage>
</organism>
<evidence type="ECO:0000313" key="1">
    <source>
        <dbReference type="EMBL" id="KIK27385.1"/>
    </source>
</evidence>
<evidence type="ECO:0000313" key="2">
    <source>
        <dbReference type="Proteomes" id="UP000054018"/>
    </source>
</evidence>
<dbReference type="AlphaFoldDB" id="A0A0C9YQQ7"/>
<sequence length="98" mass="11154">MAIFCSLAVLCCCRPATERKTRIFGGRSGVQIFASTPAPEFDPLTAHLSTYQFRMERYSLGVKHDLHWQLSGTCLHRTRTELRFVSPSNNGVRYFIAK</sequence>
<dbReference type="HOGENOM" id="CLU_2334456_0_0_1"/>
<keyword evidence="2" id="KW-1185">Reference proteome</keyword>
<gene>
    <name evidence="1" type="ORF">PISMIDRAFT_674727</name>
</gene>
<dbReference type="EMBL" id="KN833696">
    <property type="protein sequence ID" value="KIK27385.1"/>
    <property type="molecule type" value="Genomic_DNA"/>
</dbReference>